<sequence length="124" mass="13318">MVEWFTLTLLAGIRFVKLSSRSTAAKSAWSPKSSSRPLLSLSSKLKSPDAGTAAFASASPSADVGIVYLMETTIKSEKSITKNCLTLKACHQQHAQFLRLRTCIGGIVVVGWLAVTSIAHSRTH</sequence>
<name>A0A1A9Z5W3_GLOPL</name>
<organism evidence="1 2">
    <name type="scientific">Glossina pallidipes</name>
    <name type="common">Tsetse fly</name>
    <dbReference type="NCBI Taxonomy" id="7398"/>
    <lineage>
        <taxon>Eukaryota</taxon>
        <taxon>Metazoa</taxon>
        <taxon>Ecdysozoa</taxon>
        <taxon>Arthropoda</taxon>
        <taxon>Hexapoda</taxon>
        <taxon>Insecta</taxon>
        <taxon>Pterygota</taxon>
        <taxon>Neoptera</taxon>
        <taxon>Endopterygota</taxon>
        <taxon>Diptera</taxon>
        <taxon>Brachycera</taxon>
        <taxon>Muscomorpha</taxon>
        <taxon>Hippoboscoidea</taxon>
        <taxon>Glossinidae</taxon>
        <taxon>Glossina</taxon>
    </lineage>
</organism>
<reference evidence="2" key="1">
    <citation type="submission" date="2014-03" db="EMBL/GenBank/DDBJ databases">
        <authorList>
            <person name="Aksoy S."/>
            <person name="Warren W."/>
            <person name="Wilson R.K."/>
        </authorList>
    </citation>
    <scope>NUCLEOTIDE SEQUENCE [LARGE SCALE GENOMIC DNA]</scope>
    <source>
        <strain evidence="2">IAEA</strain>
    </source>
</reference>
<dbReference type="Proteomes" id="UP000092445">
    <property type="component" value="Unassembled WGS sequence"/>
</dbReference>
<dbReference type="AlphaFoldDB" id="A0A1A9Z5W3"/>
<protein>
    <submittedName>
        <fullName evidence="1">Uncharacterized protein</fullName>
    </submittedName>
</protein>
<dbReference type="VEuPathDB" id="VectorBase:GPAI004812"/>
<accession>A0A1A9Z5W3</accession>
<dbReference type="EnsemblMetazoa" id="GPAI004812-RA">
    <property type="protein sequence ID" value="GPAI004812-PA"/>
    <property type="gene ID" value="GPAI004812"/>
</dbReference>
<evidence type="ECO:0000313" key="2">
    <source>
        <dbReference type="Proteomes" id="UP000092445"/>
    </source>
</evidence>
<evidence type="ECO:0000313" key="1">
    <source>
        <dbReference type="EnsemblMetazoa" id="GPAI004812-PA"/>
    </source>
</evidence>
<reference evidence="1" key="2">
    <citation type="submission" date="2020-05" db="UniProtKB">
        <authorList>
            <consortium name="EnsemblMetazoa"/>
        </authorList>
    </citation>
    <scope>IDENTIFICATION</scope>
    <source>
        <strain evidence="1">IAEA</strain>
    </source>
</reference>
<keyword evidence="2" id="KW-1185">Reference proteome</keyword>
<proteinExistence type="predicted"/>